<comment type="caution">
    <text evidence="1">The sequence shown here is derived from an EMBL/GenBank/DDBJ whole genome shotgun (WGS) entry which is preliminary data.</text>
</comment>
<gene>
    <name evidence="1" type="ORF">NQT62_03690</name>
</gene>
<sequence length="205" mass="23210">MSPLLRHIPQKADIDLSIPYFSCEDLNQLHRLEDYTTQVKAKCQAALEIAHQEANHLRKQARIEAYQDVKSAFFDAIQKIENYRCDLEGNLQKIVMQMLGDALESFSLQTDQWNQLNHAVTQMAKTQSNRFAIKWLVCNGQSDGLQQAIANSRIAGHLAQLNVVETSEIKASEVALEFPGGARISVDAAEFVENLIESTRKWHDE</sequence>
<organism evidence="1 2">
    <name type="scientific">Limnobacter humi</name>
    <dbReference type="NCBI Taxonomy" id="1778671"/>
    <lineage>
        <taxon>Bacteria</taxon>
        <taxon>Pseudomonadati</taxon>
        <taxon>Pseudomonadota</taxon>
        <taxon>Betaproteobacteria</taxon>
        <taxon>Burkholderiales</taxon>
        <taxon>Burkholderiaceae</taxon>
        <taxon>Limnobacter</taxon>
    </lineage>
</organism>
<protein>
    <recommendedName>
        <fullName evidence="3">HrpE/YscL family type III secretion apparatus protein</fullName>
    </recommendedName>
</protein>
<dbReference type="EMBL" id="JANIGO010000001">
    <property type="protein sequence ID" value="MCQ8895543.1"/>
    <property type="molecule type" value="Genomic_DNA"/>
</dbReference>
<keyword evidence="2" id="KW-1185">Reference proteome</keyword>
<proteinExistence type="predicted"/>
<name>A0ABT1WDE7_9BURK</name>
<dbReference type="RefSeq" id="WP_256763222.1">
    <property type="nucleotide sequence ID" value="NZ_JANIGO010000001.1"/>
</dbReference>
<evidence type="ECO:0000313" key="2">
    <source>
        <dbReference type="Proteomes" id="UP001204142"/>
    </source>
</evidence>
<evidence type="ECO:0000313" key="1">
    <source>
        <dbReference type="EMBL" id="MCQ8895543.1"/>
    </source>
</evidence>
<dbReference type="Proteomes" id="UP001204142">
    <property type="component" value="Unassembled WGS sequence"/>
</dbReference>
<evidence type="ECO:0008006" key="3">
    <source>
        <dbReference type="Google" id="ProtNLM"/>
    </source>
</evidence>
<reference evidence="1 2" key="1">
    <citation type="submission" date="2022-07" db="EMBL/GenBank/DDBJ databases">
        <authorList>
            <person name="Xamxidin M."/>
            <person name="Wu M."/>
        </authorList>
    </citation>
    <scope>NUCLEOTIDE SEQUENCE [LARGE SCALE GENOMIC DNA]</scope>
    <source>
        <strain evidence="1 2">NBRC 111650</strain>
    </source>
</reference>
<accession>A0ABT1WDE7</accession>